<accession>A0A2G6KBL8</accession>
<gene>
    <name evidence="1" type="ORF">CSA56_13000</name>
</gene>
<comment type="caution">
    <text evidence="1">The sequence shown here is derived from an EMBL/GenBank/DDBJ whole genome shotgun (WGS) entry which is preliminary data.</text>
</comment>
<reference evidence="1 2" key="1">
    <citation type="submission" date="2017-10" db="EMBL/GenBank/DDBJ databases">
        <title>Novel microbial diversity and functional potential in the marine mammal oral microbiome.</title>
        <authorList>
            <person name="Dudek N.K."/>
            <person name="Sun C.L."/>
            <person name="Burstein D."/>
            <person name="Kantor R.S."/>
            <person name="Aliaga Goltsman D.S."/>
            <person name="Bik E.M."/>
            <person name="Thomas B.C."/>
            <person name="Banfield J.F."/>
            <person name="Relman D.A."/>
        </authorList>
    </citation>
    <scope>NUCLEOTIDE SEQUENCE [LARGE SCALE GENOMIC DNA]</scope>
    <source>
        <strain evidence="1">DOLJORAL78_47_16</strain>
    </source>
</reference>
<dbReference type="Proteomes" id="UP000230821">
    <property type="component" value="Unassembled WGS sequence"/>
</dbReference>
<dbReference type="EMBL" id="PDSK01000103">
    <property type="protein sequence ID" value="PIE33096.1"/>
    <property type="molecule type" value="Genomic_DNA"/>
</dbReference>
<evidence type="ECO:0000313" key="2">
    <source>
        <dbReference type="Proteomes" id="UP000230821"/>
    </source>
</evidence>
<organism evidence="1 2">
    <name type="scientific">candidate division KSB3 bacterium</name>
    <dbReference type="NCBI Taxonomy" id="2044937"/>
    <lineage>
        <taxon>Bacteria</taxon>
        <taxon>candidate division KSB3</taxon>
    </lineage>
</organism>
<sequence length="111" mass="13219">MREFSTFNITVETYLTHLSRDNLPYPSKNYDFTSSEDFFFIQVPSLKKGERHLLNVMRFEKQNFKRRISALLAHSLLKLSFDDDVSNQKEPNRRKVIPVLDLNIMNHIDEK</sequence>
<protein>
    <submittedName>
        <fullName evidence="1">Uncharacterized protein</fullName>
    </submittedName>
</protein>
<proteinExistence type="predicted"/>
<name>A0A2G6KBL8_9BACT</name>
<evidence type="ECO:0000313" key="1">
    <source>
        <dbReference type="EMBL" id="PIE33096.1"/>
    </source>
</evidence>
<dbReference type="AlphaFoldDB" id="A0A2G6KBL8"/>